<evidence type="ECO:0000256" key="15">
    <source>
        <dbReference type="ARBA" id="ARBA00023136"/>
    </source>
</evidence>
<dbReference type="Pfam" id="PF12777">
    <property type="entry name" value="MT"/>
    <property type="match status" value="1"/>
</dbReference>
<dbReference type="OrthoDB" id="6278980at2759"/>
<proteinExistence type="inferred from homology"/>
<dbReference type="Pfam" id="PF12781">
    <property type="entry name" value="AAA_9"/>
    <property type="match status" value="1"/>
</dbReference>
<evidence type="ECO:0000259" key="21">
    <source>
        <dbReference type="SMART" id="SM00382"/>
    </source>
</evidence>
<dbReference type="GO" id="GO:0005874">
    <property type="term" value="C:microtubule"/>
    <property type="evidence" value="ECO:0007669"/>
    <property type="project" value="UniProtKB-KW"/>
</dbReference>
<keyword evidence="10" id="KW-0970">Cilium biogenesis/degradation</keyword>
<dbReference type="FunFam" id="3.40.50.300:FF:000598">
    <property type="entry name" value="Dynein cytoplasmic 2 heavy chain 1"/>
    <property type="match status" value="1"/>
</dbReference>
<dbReference type="InterPro" id="IPR024317">
    <property type="entry name" value="Dynein_heavy_chain_D4_dom"/>
</dbReference>
<dbReference type="Gene3D" id="1.20.1270.280">
    <property type="match status" value="1"/>
</dbReference>
<dbReference type="EMBL" id="LK028577">
    <property type="protein sequence ID" value="CDS17529.1"/>
    <property type="molecule type" value="Genomic_DNA"/>
</dbReference>
<feature type="domain" description="AAA+ ATPase" evidence="21">
    <location>
        <begin position="1744"/>
        <end position="1882"/>
    </location>
</feature>
<dbReference type="InterPro" id="IPR049400">
    <property type="entry name" value="DYNC2H1_AAA_dom"/>
</dbReference>
<dbReference type="GO" id="GO:0005886">
    <property type="term" value="C:plasma membrane"/>
    <property type="evidence" value="ECO:0007669"/>
    <property type="project" value="UniProtKB-SubCell"/>
</dbReference>
<dbReference type="Pfam" id="PF22597">
    <property type="entry name" value="DYN_lid"/>
    <property type="match status" value="1"/>
</dbReference>
<dbReference type="PANTHER" id="PTHR45703:SF22">
    <property type="entry name" value="DYNEIN CYTOPLASMIC 2 HEAVY CHAIN 1"/>
    <property type="match status" value="1"/>
</dbReference>
<keyword evidence="5" id="KW-0217">Developmental protein</keyword>
<evidence type="ECO:0000256" key="16">
    <source>
        <dbReference type="ARBA" id="ARBA00023175"/>
    </source>
</evidence>
<dbReference type="FunFam" id="3.20.180.20:FF:000002">
    <property type="entry name" value="Cytoplasmic dynein heavy chain 1"/>
    <property type="match status" value="1"/>
</dbReference>
<comment type="similarity">
    <text evidence="4">Belongs to the dynein heavy chain family.</text>
</comment>
<evidence type="ECO:0000313" key="22">
    <source>
        <dbReference type="EMBL" id="CDS17529.1"/>
    </source>
</evidence>
<keyword evidence="17" id="KW-0206">Cytoskeleton</keyword>
<reference evidence="24" key="3">
    <citation type="submission" date="2020-10" db="UniProtKB">
        <authorList>
            <consortium name="WormBaseParasite"/>
        </authorList>
    </citation>
    <scope>IDENTIFICATION</scope>
</reference>
<comment type="subcellular location">
    <subcellularLocation>
        <location evidence="2">Cell membrane</location>
        <topology evidence="2">Peripheral membrane protein</topology>
    </subcellularLocation>
    <subcellularLocation>
        <location evidence="1">Cell projection</location>
        <location evidence="1">Cilium</location>
    </subcellularLocation>
    <subcellularLocation>
        <location evidence="3">Cytoplasm</location>
        <location evidence="3">Cytoskeleton</location>
    </subcellularLocation>
</comment>
<dbReference type="InterPro" id="IPR026983">
    <property type="entry name" value="DHC"/>
</dbReference>
<dbReference type="Pfam" id="PF12774">
    <property type="entry name" value="AAA_6"/>
    <property type="match status" value="1"/>
</dbReference>
<dbReference type="FunFam" id="1.20.920.20:FF:000002">
    <property type="entry name" value="Cytoplasmic dynein 1 heavy chain"/>
    <property type="match status" value="1"/>
</dbReference>
<evidence type="ECO:0000256" key="20">
    <source>
        <dbReference type="SAM" id="Coils"/>
    </source>
</evidence>
<reference evidence="22" key="2">
    <citation type="submission" date="2014-06" db="EMBL/GenBank/DDBJ databases">
        <authorList>
            <person name="Aslett M."/>
        </authorList>
    </citation>
    <scope>NUCLEOTIDE SEQUENCE</scope>
</reference>
<evidence type="ECO:0000256" key="11">
    <source>
        <dbReference type="ARBA" id="ARBA00022840"/>
    </source>
</evidence>
<name>A0A068WIT3_ECHGR</name>
<dbReference type="Pfam" id="PF18199">
    <property type="entry name" value="Dynein_C"/>
    <property type="match status" value="1"/>
</dbReference>
<sequence length="4512" mass="509144">MELFDPCKKFIAKTLELCFNLDDSDTGVVYSNSNVETFLSSSSVKLLFVTLSKRNEILFWLECEGKTINQYPLLQTALNDLIIGLSNISKLHSSSEDEENLVTVIFDIAAEAEYWQAKSRSVQVKHTRDRQSAETIYRHLKPAADATQRLQLQCASGSQWEGSGDSFGFLRLFTETLESTVLDSLDDVWRLNEESAFTPYPEPRMRSLIEAITGWICRTLVAYMGAPNDDSEVSVVWSRPFKQVQLQLELAIQLSKKWEKSCQFFICHLWACEDSHRWEGELPSFTYFQNFRKRLKEVLEIRCVYAKLEKVLNPQERERLGLAQELDEFLRKSLLTSSTKPSLQNNAFHKFICNPLAYSPSSVDHWDTAVSLFNEKIRAAEVSAVPHLHLSLSSIVHNCKYFATTLYIVPSLSWPHQCLYLNSYPKHYAGESATIAPQVILEFQRHGELYRRPAIAKALQADREVLLGYVEVGERAIREEFSNRSTDGLEGGSISPTYVRHGKNIPNQVDRLVWASQLESRVSEHLTLTDSILYDLTNYGRLKEKLQLLKDEISHWRKDQFHSWCRQTQSAIDATGEDWSAEECLTFDASGSLLCLSTADGRLRVGYPDGLVRLQREVRLLSGLGYSVPARLHKVAAQAEALCRHAIVLKQVAHFYNSIDSEMLTCQQALMLKSALAFEHLVKFSHQKGKGDDRSLALRERPCCITWNQTDQIPAFIAQLQTAARNLMEENRQLRKVHQELVSKVVTLMEVDLLREPGRWREGLAWMRCRLAEVASAGGYPADHMRPWLAHLDRQLYKALSVQYRLGLEVLNQRMPEMRIELVYQHSQLSFQPPFEEIKAKYYRGIRKFIGIPLHFGGVSDCQNKRLATEASCVFPLIIEKHLSGFRVCYHKAEILFARLQAVMDSFLTWVALGSVNLVDLVDVQCRDLVDYENNFRALKRRGRTVEELPSEVKIDCLTVNCVPVKNAVEQILQNLFEALLNCLRRSVQADLVTTDAFLSDALGKLSVRPQTMEEMAIARDKHDLLTREQSRLADRLACAEEKDKLLRHVSGCGVDAFSNTKSKWAKFQLMMDSFKLMMNEQLNVMQSNLDSRVKAFVAQMERFFTCWQQAQPSTNLIESGDRKQCLAAVETIKSWKDEFVEMEKTWNEILRDCSYFEVPLPNLKLVEELRSSLVETETTWSLYEKFSLELWDLEKEEWISFRTQIGVFDDFLTKWTDQLRTNAATFVTVSLMKEIDRYRELLPLLKWVRGDLLLPDHKVELFRLIGLPREMRLEEVTFGAILSAAPQIVANASALKALTQRAQSEGVMREALQELDVWAAGATFLLTPYTDCRGKHLRLIKDWQDIVTQVGDNQTLLASLQGSPCFDSFADRVNAWERRLVDLDASICNLQVVQRRWVYLEPIFGGGALKGESSRFNRVDADFRNLMADIEADSRVVSLIKGRRENELQGVLTSMQDQLIRCQRALNEYLEEKRNLFPRFYFLSDDDLLEMLGQPSNPVVIRTHLRKLFQAIHGVKFFNKDNEIRITNFCSRKGELVPLKKTVLVENEVEKWLRELEAEMRFTLVMMLSECLADRGELCSYPGQILALRESMRFSEKVERAIKTGKLPLLHRELQTTLKSYAEANARCQRARMDSDSDNAPQMLSRVSSAKLSTLILDTGHNIDVVGHLIREATTSVHDWAWQKQLRFYSSGDAEATAPKIRMANAEFSYTFEYQGNSPRLVHTPLTDKCYLTLTQALQMGLGGNPYGPAGTGKTESVKQLGELFGRQVLVFNCDEGIDVESMGRIFVGLVKCGAWGCFDEFNRLEEAVMSAVSMQIQVIQNGLRSGASTLELLGKSIKPNSTASIFITMNPAGKGYGGRQKLPDNLKQLFRPVSMTKPDNDLIAETLLFSHGFRHAHELGKKLVAIFTLSSQLLSVQQHYDWGLRALKSVLRHAGMLLHQARQNTTAEDLSELTSQPLDTFSLETQLIIQSVRSCSLARLTYPDATRFEALLHDVFPDSRHHTGTQEDDFTKKLTTAIHEILTENHLDVIERQVVKTLEVYSLLTQRMGVVIVGPSGCGKSTILYVLWLALQKIGVRIKRHIMNPKALSRTHLLGRVDPDTREWTDGVLTRSARDVVREPSGTMSWIICDGDVDPEWVESLNSVLDDNHLLTLPSGERIRFGSNVTFIFETHDLSYASPATVSRTGIVFISDEMLSAEALAKAWLLKQPMDHRQFLSDMLNMAFYQCLNWVKTKNEYLIETSHTGTILNGLSHLMGATNRAKFIVGLIRGLGSNLLESAKKRLAAKVYEVMGEAPPDPSQPLNVQVDKETGTRLVTYSEEICLVNQDSISSLGTNAFDVGSADLIEAKSLQDFTLSLRPPLVISAHIRCAVDAFRLWLDEPSAQQSFLLVGPEGCGKGLLLEYYLAASKRRAHVVVVQCTAQTRPSHILDRLSQSCVTMTGSSVSGANRVIRSKEGDRLVLFLRDLNLPKPDKWGSCEVVAFLQQILTYRGYYDAKTLEFIGIEGIQIIATLTPSSISGGLGRFLLSPRLTSILRVASITNPNREELIKIYNCLLQHVIKNSIEPSLESTTSKSKIRDCFNRLHTLTNTMVHVWSQLEQTFRTSGFPHCSFSLRDLTRWVIGMMRYNLTPEPISGNLWVSLGYEARRLFRDRLPGEEYRLKFDKLFYGLLNGDSETNTEFGGWSNAQSKTLSESALAAKFAIGDPLVPKFDEVIEPSIKKEHQWFVSWSLSEPHLVTTNTKPYNNILSLISYSSLNKLVSSSLKQLARESYAKAGELVVFPDFLDFVARIDRVLSRPRGNLLLAGRCGIGRRSALRVVVHLHQFQVFTLRVGPNYTKRNFPNDLKSACQSAGVDGVPTILLLEDHHLVHEIILDAVNSILSCGEAPGLISVEDIDSMTSSEGVSLREAAAEASHTGTLMSFFAKRIHANLHVVILLDIDDNETLIARLQANPSLYKNCEVSWFDKWSLGGRSLLPRLLAPTLVEDSRKDLFSRACLAILNSVPFPSLSSPRRFMSMCTTCQNLHKHCRSRLEFQIARFRAGLTKLAEARQYVNKLKMNAAGQERQLREKQAEADKALLEISSAMQGAGKQRADMQELQKRSVVEATSLESRKATIDAEMARISPLLQEARAAVGNIRSEALSEVRALRAPPDVIRDILEGVLLLMGVRDTSWASMRTFLARRGVQDEIRNFDARRITPELRRSVEALLKRSADSFSPKSARRASVASAPLASWVHANVQYARVLEKLTPLEREQTSLQHSLEATQAEVQRLTEDLNSVDARVANLRRIFESHAKAAADLQIEISKAKHTLSIAEDLVSELESEHGRWEKEVGSLSEQLEALPAMALMAAGFITYLSSCSEDVRQNTVANWWRQLGELELRLPVEDGVSTTLNFDFLRFLVTEKERLHWKTQGLPPDNLSVENAVVILQSNLFPFIVGPSGRVIRWLKSQFGDQQIEVTDQRNSNFVTVLELAVRFGKALIIQEIDQIDPILFPILRRDLSLQGPRETVNLGEKEIDYNENFRLFMMTREPWVLTGSVRPVCIASLVTVVNFQTTRASLVGHLLELTLQHECTELETRRLELLKEEEVKKLELARLEDKLLEVESHRRLLKTELANSRGNILENTDLLNSLNKTKHSSITVVQALAEFERLQMELENERKEFSTLAEGGSRVFFALSDLVKINHMHRFSLSSFLNLFCRALETPCEATLSVKERMAFSLKRLEALVVEHVLRALFKADRLTFLLHLTYRLRPNEVRDSDWKFFVDGGPCNCKVDTERLPPWVPADRTAAMCNLRACQPILYERLHFNNTEIWSRWMNSEDSECGKLPAALSDIPLTALEVMIVIQTLQPTALYQTMSQFTKKVLGLPHLSPSGTSLLRLFTAETSPQEPILLITSPGADPSQELADAAAAGGTMAMCAYCEVAMGQGQSEIALSEVSAAAQSGGWVCLKNLHLVTHWLPVLEKHINLLMGADREVGEVAAEGRRRLHPHFRLWLTTEPHDNFPSTLLESCLKVAYEAPLGLRNNLKRTYESWHPDFFAKGGSLTRTTALAGLAWFHAVLQERRSFIPQSWTKFYEFTSVDIRAAANTLDRLIAPAVSTVPTSAIWPTVRGLLGSAIYGGRMENAFDFNVLESFLNCIFSDSTLSLRQLGSLKLPNTINLKDYVTAIDQLPDTDNPRDLGLPANIGKTAQLAAAADVLGQLRLLQSLIGSSDQSDRSLWAEELSPILNLWKKLNQDGALLPNKDSHLRELLMRVEEKSLRDAKKSPVLSFLHREMTGALSLIAKIHNNLGSLAKFLRGTQVLSQELYVIVRSLLLSRTPAAWLVMWSTGPEDCSSFIRSTVTKTQALQKWLLRSESLSQLFSSEVAYNLADLFNPSIFLTALRQQTARQLQLAIEQLKLVSEWPGLHRGLENYPGSEVLAISNLHLEGALFEDGKLTDCYATSPAVSALPNIQIAWRPLGASELLVADETVELPVYFDATRACLVMKLRIPCPPGTQQKWVRNGTALLLKSL</sequence>
<dbReference type="Gene3D" id="1.10.8.720">
    <property type="entry name" value="Region D6 of dynein motor"/>
    <property type="match status" value="1"/>
</dbReference>
<evidence type="ECO:0000256" key="7">
    <source>
        <dbReference type="ARBA" id="ARBA00022490"/>
    </source>
</evidence>
<dbReference type="GO" id="GO:0030030">
    <property type="term" value="P:cell projection organization"/>
    <property type="evidence" value="ECO:0007669"/>
    <property type="project" value="UniProtKB-KW"/>
</dbReference>
<evidence type="ECO:0000256" key="4">
    <source>
        <dbReference type="ARBA" id="ARBA00008887"/>
    </source>
</evidence>
<keyword evidence="18" id="KW-0966">Cell projection</keyword>
<dbReference type="Pfam" id="PF03028">
    <property type="entry name" value="Dynein_heavy"/>
    <property type="match status" value="1"/>
</dbReference>
<dbReference type="WBParaSite" id="EgrG_001028600">
    <property type="protein sequence ID" value="EgrG_001028600"/>
    <property type="gene ID" value="EgrG_001028600"/>
</dbReference>
<keyword evidence="12" id="KW-0243">Dynein</keyword>
<dbReference type="Pfam" id="PF12775">
    <property type="entry name" value="AAA_7"/>
    <property type="match status" value="1"/>
</dbReference>
<evidence type="ECO:0000256" key="17">
    <source>
        <dbReference type="ARBA" id="ARBA00023212"/>
    </source>
</evidence>
<dbReference type="GO" id="GO:0008569">
    <property type="term" value="F:minus-end-directed microtubule motor activity"/>
    <property type="evidence" value="ECO:0007669"/>
    <property type="project" value="InterPro"/>
</dbReference>
<evidence type="ECO:0000256" key="19">
    <source>
        <dbReference type="ARBA" id="ARBA00023902"/>
    </source>
</evidence>
<keyword evidence="11" id="KW-0067">ATP-binding</keyword>
<dbReference type="Pfam" id="PF12780">
    <property type="entry name" value="AAA_8"/>
    <property type="match status" value="1"/>
</dbReference>
<dbReference type="InterPro" id="IPR013594">
    <property type="entry name" value="Dynein_heavy_tail"/>
</dbReference>
<keyword evidence="16" id="KW-0505">Motor protein</keyword>
<evidence type="ECO:0000256" key="3">
    <source>
        <dbReference type="ARBA" id="ARBA00004245"/>
    </source>
</evidence>
<dbReference type="Pfam" id="PF08385">
    <property type="entry name" value="DHC_N1"/>
    <property type="match status" value="2"/>
</dbReference>
<dbReference type="InterPro" id="IPR004273">
    <property type="entry name" value="Dynein_heavy_D6_P-loop"/>
</dbReference>
<dbReference type="Gene3D" id="6.10.140.1060">
    <property type="match status" value="1"/>
</dbReference>
<dbReference type="Gene3D" id="1.10.8.1220">
    <property type="match status" value="1"/>
</dbReference>
<dbReference type="InterPro" id="IPR027417">
    <property type="entry name" value="P-loop_NTPase"/>
</dbReference>
<dbReference type="SUPFAM" id="SSF52540">
    <property type="entry name" value="P-loop containing nucleoside triphosphate hydrolases"/>
    <property type="match status" value="5"/>
</dbReference>
<evidence type="ECO:0000256" key="6">
    <source>
        <dbReference type="ARBA" id="ARBA00022475"/>
    </source>
</evidence>
<dbReference type="Gene3D" id="1.20.140.100">
    <property type="entry name" value="Dynein heavy chain, N-terminal domain 2"/>
    <property type="match status" value="1"/>
</dbReference>
<dbReference type="InterPro" id="IPR042219">
    <property type="entry name" value="AAA_lid_11_sf"/>
</dbReference>
<keyword evidence="7" id="KW-0963">Cytoplasm</keyword>
<evidence type="ECO:0000256" key="2">
    <source>
        <dbReference type="ARBA" id="ARBA00004202"/>
    </source>
</evidence>
<dbReference type="GO" id="GO:0030286">
    <property type="term" value="C:dynein complex"/>
    <property type="evidence" value="ECO:0007669"/>
    <property type="project" value="UniProtKB-KW"/>
</dbReference>
<dbReference type="InterPro" id="IPR041658">
    <property type="entry name" value="AAA_lid_11"/>
</dbReference>
<evidence type="ECO:0000256" key="8">
    <source>
        <dbReference type="ARBA" id="ARBA00022701"/>
    </source>
</evidence>
<dbReference type="InterPro" id="IPR003593">
    <property type="entry name" value="AAA+_ATPase"/>
</dbReference>
<organism evidence="22">
    <name type="scientific">Echinococcus granulosus</name>
    <name type="common">Hydatid tapeworm</name>
    <dbReference type="NCBI Taxonomy" id="6210"/>
    <lineage>
        <taxon>Eukaryota</taxon>
        <taxon>Metazoa</taxon>
        <taxon>Spiralia</taxon>
        <taxon>Lophotrochozoa</taxon>
        <taxon>Platyhelminthes</taxon>
        <taxon>Cestoda</taxon>
        <taxon>Eucestoda</taxon>
        <taxon>Cyclophyllidea</taxon>
        <taxon>Taeniidae</taxon>
        <taxon>Echinococcus</taxon>
        <taxon>Echinococcus granulosus group</taxon>
    </lineage>
</organism>
<dbReference type="Gene3D" id="1.20.58.1120">
    <property type="match status" value="1"/>
</dbReference>
<dbReference type="GO" id="GO:0005929">
    <property type="term" value="C:cilium"/>
    <property type="evidence" value="ECO:0007669"/>
    <property type="project" value="UniProtKB-SubCell"/>
</dbReference>
<dbReference type="Gene3D" id="1.10.8.710">
    <property type="match status" value="1"/>
</dbReference>
<dbReference type="InterPro" id="IPR013602">
    <property type="entry name" value="Dynein_heavy_linker"/>
</dbReference>
<keyword evidence="6" id="KW-1003">Cell membrane</keyword>
<dbReference type="InterPro" id="IPR042222">
    <property type="entry name" value="Dynein_2_N"/>
</dbReference>
<evidence type="ECO:0000256" key="9">
    <source>
        <dbReference type="ARBA" id="ARBA00022741"/>
    </source>
</evidence>
<keyword evidence="13 20" id="KW-0175">Coiled coil</keyword>
<evidence type="ECO:0000256" key="10">
    <source>
        <dbReference type="ARBA" id="ARBA00022794"/>
    </source>
</evidence>
<dbReference type="GO" id="GO:0005524">
    <property type="term" value="F:ATP binding"/>
    <property type="evidence" value="ECO:0007669"/>
    <property type="project" value="UniProtKB-KW"/>
</dbReference>
<dbReference type="SUPFAM" id="SSF57997">
    <property type="entry name" value="Tropomyosin"/>
    <property type="match status" value="1"/>
</dbReference>
<dbReference type="InterPro" id="IPR041228">
    <property type="entry name" value="Dynein_C"/>
</dbReference>
<dbReference type="InterPro" id="IPR035699">
    <property type="entry name" value="AAA_6"/>
</dbReference>
<evidence type="ECO:0000313" key="24">
    <source>
        <dbReference type="WBParaSite" id="EgrG_001028600"/>
    </source>
</evidence>
<feature type="domain" description="AAA+ ATPase" evidence="21">
    <location>
        <begin position="2385"/>
        <end position="2542"/>
    </location>
</feature>
<dbReference type="Gene3D" id="3.10.490.20">
    <property type="match status" value="1"/>
</dbReference>
<dbReference type="Pfam" id="PF21264">
    <property type="entry name" value="DYNC2H1_AAA_dom"/>
    <property type="match status" value="1"/>
</dbReference>
<dbReference type="InterPro" id="IPR024743">
    <property type="entry name" value="Dynein_HC_stalk"/>
</dbReference>
<feature type="coiled-coil region" evidence="20">
    <location>
        <begin position="3256"/>
        <end position="3339"/>
    </location>
</feature>
<dbReference type="Pfam" id="PF08393">
    <property type="entry name" value="DHC_N2"/>
    <property type="match status" value="1"/>
</dbReference>
<feature type="coiled-coil region" evidence="20">
    <location>
        <begin position="717"/>
        <end position="744"/>
    </location>
</feature>
<keyword evidence="9" id="KW-0547">Nucleotide-binding</keyword>
<evidence type="ECO:0000256" key="5">
    <source>
        <dbReference type="ARBA" id="ARBA00022473"/>
    </source>
</evidence>
<dbReference type="Gene3D" id="1.20.920.20">
    <property type="match status" value="1"/>
</dbReference>
<accession>A0A068WIT3</accession>
<feature type="domain" description="AAA+ ATPase" evidence="21">
    <location>
        <begin position="2048"/>
        <end position="2197"/>
    </location>
</feature>
<dbReference type="SMART" id="SM00382">
    <property type="entry name" value="AAA"/>
    <property type="match status" value="3"/>
</dbReference>
<keyword evidence="8" id="KW-0493">Microtubule</keyword>
<evidence type="ECO:0000313" key="23">
    <source>
        <dbReference type="Proteomes" id="UP000492820"/>
    </source>
</evidence>
<protein>
    <recommendedName>
        <fullName evidence="19">Cytoplasmic dynein 2 heavy chain 1</fullName>
    </recommendedName>
</protein>
<dbReference type="GO" id="GO:0007018">
    <property type="term" value="P:microtubule-based movement"/>
    <property type="evidence" value="ECO:0007669"/>
    <property type="project" value="InterPro"/>
</dbReference>
<gene>
    <name evidence="22" type="ORF">EgrG_001028600</name>
</gene>
<dbReference type="PANTHER" id="PTHR45703">
    <property type="entry name" value="DYNEIN HEAVY CHAIN"/>
    <property type="match status" value="1"/>
</dbReference>
<dbReference type="InterPro" id="IPR035706">
    <property type="entry name" value="AAA_9"/>
</dbReference>
<evidence type="ECO:0000256" key="13">
    <source>
        <dbReference type="ARBA" id="ARBA00023054"/>
    </source>
</evidence>
<dbReference type="Pfam" id="PF18198">
    <property type="entry name" value="AAA_lid_11"/>
    <property type="match status" value="1"/>
</dbReference>
<dbReference type="InterPro" id="IPR043157">
    <property type="entry name" value="Dynein_AAA1S"/>
</dbReference>
<dbReference type="Gene3D" id="1.20.920.30">
    <property type="match status" value="1"/>
</dbReference>
<evidence type="ECO:0000256" key="1">
    <source>
        <dbReference type="ARBA" id="ARBA00004138"/>
    </source>
</evidence>
<reference evidence="22 23" key="1">
    <citation type="journal article" date="2013" name="Nature">
        <title>The genomes of four tapeworm species reveal adaptations to parasitism.</title>
        <authorList>
            <person name="Tsai I.J."/>
            <person name="Zarowiecki M."/>
            <person name="Holroyd N."/>
            <person name="Garciarrubio A."/>
            <person name="Sanchez-Flores A."/>
            <person name="Brooks K.L."/>
            <person name="Tracey A."/>
            <person name="Bobes R.J."/>
            <person name="Fragoso G."/>
            <person name="Sciutto E."/>
            <person name="Aslett M."/>
            <person name="Beasley H."/>
            <person name="Bennett H.M."/>
            <person name="Cai J."/>
            <person name="Camicia F."/>
            <person name="Clark R."/>
            <person name="Cucher M."/>
            <person name="De Silva N."/>
            <person name="Day T.A."/>
            <person name="Deplazes P."/>
            <person name="Estrada K."/>
            <person name="Fernandez C."/>
            <person name="Holland P.W."/>
            <person name="Hou J."/>
            <person name="Hu S."/>
            <person name="Huckvale T."/>
            <person name="Hung S.S."/>
            <person name="Kamenetzky L."/>
            <person name="Keane J.A."/>
            <person name="Kiss F."/>
            <person name="Koziol U."/>
            <person name="Lambert O."/>
            <person name="Liu K."/>
            <person name="Luo X."/>
            <person name="Luo Y."/>
            <person name="Macchiaroli N."/>
            <person name="Nichol S."/>
            <person name="Paps J."/>
            <person name="Parkinson J."/>
            <person name="Pouchkina-Stantcheva N."/>
            <person name="Riddiford N."/>
            <person name="Rosenzvit M."/>
            <person name="Salinas G."/>
            <person name="Wasmuth J.D."/>
            <person name="Zamanian M."/>
            <person name="Zheng Y."/>
            <person name="Cai X."/>
            <person name="Soberon X."/>
            <person name="Olson P.D."/>
            <person name="Laclette J.P."/>
            <person name="Brehm K."/>
            <person name="Berriman M."/>
            <person name="Garciarrubio A."/>
            <person name="Bobes R.J."/>
            <person name="Fragoso G."/>
            <person name="Sanchez-Flores A."/>
            <person name="Estrada K."/>
            <person name="Cevallos M.A."/>
            <person name="Morett E."/>
            <person name="Gonzalez V."/>
            <person name="Portillo T."/>
            <person name="Ochoa-Leyva A."/>
            <person name="Jose M.V."/>
            <person name="Sciutto E."/>
            <person name="Landa A."/>
            <person name="Jimenez L."/>
            <person name="Valdes V."/>
            <person name="Carrero J.C."/>
            <person name="Larralde C."/>
            <person name="Morales-Montor J."/>
            <person name="Limon-Lason J."/>
            <person name="Soberon X."/>
            <person name="Laclette J.P."/>
        </authorList>
    </citation>
    <scope>NUCLEOTIDE SEQUENCE [LARGE SCALE GENOMIC DNA]</scope>
</reference>
<dbReference type="InterPro" id="IPR042228">
    <property type="entry name" value="Dynein_linker_3"/>
</dbReference>
<feature type="coiled-coil region" evidence="20">
    <location>
        <begin position="3047"/>
        <end position="3081"/>
    </location>
</feature>
<dbReference type="Gene3D" id="3.20.180.20">
    <property type="entry name" value="Dynein heavy chain, N-terminal domain 2"/>
    <property type="match status" value="1"/>
</dbReference>
<dbReference type="Proteomes" id="UP000492820">
    <property type="component" value="Unassembled WGS sequence"/>
</dbReference>
<evidence type="ECO:0000256" key="12">
    <source>
        <dbReference type="ARBA" id="ARBA00023017"/>
    </source>
</evidence>
<dbReference type="InterPro" id="IPR054354">
    <property type="entry name" value="DYNC2H1-like_lid"/>
</dbReference>
<dbReference type="FunFam" id="3.40.50.300:FF:000071">
    <property type="entry name" value="Cytoplasmic dynein heavy chain 1"/>
    <property type="match status" value="1"/>
</dbReference>
<dbReference type="GO" id="GO:0051959">
    <property type="term" value="F:dynein light intermediate chain binding"/>
    <property type="evidence" value="ECO:0007669"/>
    <property type="project" value="InterPro"/>
</dbReference>
<keyword evidence="15" id="KW-0472">Membrane</keyword>
<evidence type="ECO:0000256" key="18">
    <source>
        <dbReference type="ARBA" id="ARBA00023273"/>
    </source>
</evidence>
<keyword evidence="14" id="KW-0969">Cilium</keyword>
<feature type="coiled-coil region" evidence="20">
    <location>
        <begin position="3580"/>
        <end position="3614"/>
    </location>
</feature>
<dbReference type="GO" id="GO:0045505">
    <property type="term" value="F:dynein intermediate chain binding"/>
    <property type="evidence" value="ECO:0007669"/>
    <property type="project" value="InterPro"/>
</dbReference>
<dbReference type="InterPro" id="IPR043160">
    <property type="entry name" value="Dynein_C_barrel"/>
</dbReference>
<evidence type="ECO:0000256" key="14">
    <source>
        <dbReference type="ARBA" id="ARBA00023069"/>
    </source>
</evidence>
<dbReference type="Gene3D" id="3.40.50.300">
    <property type="entry name" value="P-loop containing nucleotide triphosphate hydrolases"/>
    <property type="match status" value="6"/>
</dbReference>